<keyword evidence="10" id="KW-0496">Mitochondrion</keyword>
<gene>
    <name evidence="12" type="ORF">PROFUN_13617</name>
</gene>
<dbReference type="GO" id="GO:0005758">
    <property type="term" value="C:mitochondrial intermembrane space"/>
    <property type="evidence" value="ECO:0007669"/>
    <property type="project" value="UniProtKB-SubCell"/>
</dbReference>
<dbReference type="InterPro" id="IPR009056">
    <property type="entry name" value="Cyt_c-like_dom"/>
</dbReference>
<dbReference type="AlphaFoldDB" id="A0A2P6N3M7"/>
<proteinExistence type="inferred from homology"/>
<keyword evidence="13" id="KW-1185">Reference proteome</keyword>
<evidence type="ECO:0000256" key="5">
    <source>
        <dbReference type="ARBA" id="ARBA00022723"/>
    </source>
</evidence>
<dbReference type="Proteomes" id="UP000241769">
    <property type="component" value="Unassembled WGS sequence"/>
</dbReference>
<keyword evidence="5 8" id="KW-0479">Metal-binding</keyword>
<protein>
    <submittedName>
        <fullName evidence="12">Cytochrome c</fullName>
    </submittedName>
</protein>
<keyword evidence="7 8" id="KW-0408">Iron</keyword>
<keyword evidence="10" id="KW-0679">Respiratory chain</keyword>
<evidence type="ECO:0000256" key="2">
    <source>
        <dbReference type="ARBA" id="ARBA00006488"/>
    </source>
</evidence>
<evidence type="ECO:0000256" key="6">
    <source>
        <dbReference type="ARBA" id="ARBA00022982"/>
    </source>
</evidence>
<dbReference type="EMBL" id="MDYQ01000217">
    <property type="protein sequence ID" value="PRP78560.1"/>
    <property type="molecule type" value="Genomic_DNA"/>
</dbReference>
<evidence type="ECO:0000256" key="1">
    <source>
        <dbReference type="ARBA" id="ARBA00004569"/>
    </source>
</evidence>
<dbReference type="STRING" id="1890364.A0A2P6N3M7"/>
<feature type="domain" description="Cytochrome c" evidence="11">
    <location>
        <begin position="1"/>
        <end position="102"/>
    </location>
</feature>
<keyword evidence="4 8" id="KW-0349">Heme</keyword>
<reference evidence="12 13" key="1">
    <citation type="journal article" date="2018" name="Genome Biol. Evol.">
        <title>Multiple Roots of Fruiting Body Formation in Amoebozoa.</title>
        <authorList>
            <person name="Hillmann F."/>
            <person name="Forbes G."/>
            <person name="Novohradska S."/>
            <person name="Ferling I."/>
            <person name="Riege K."/>
            <person name="Groth M."/>
            <person name="Westermann M."/>
            <person name="Marz M."/>
            <person name="Spaller T."/>
            <person name="Winckler T."/>
            <person name="Schaap P."/>
            <person name="Glockner G."/>
        </authorList>
    </citation>
    <scope>NUCLEOTIDE SEQUENCE [LARGE SCALE GENOMIC DNA]</scope>
    <source>
        <strain evidence="12 13">Jena</strain>
    </source>
</reference>
<organism evidence="12 13">
    <name type="scientific">Planoprotostelium fungivorum</name>
    <dbReference type="NCBI Taxonomy" id="1890364"/>
    <lineage>
        <taxon>Eukaryota</taxon>
        <taxon>Amoebozoa</taxon>
        <taxon>Evosea</taxon>
        <taxon>Variosea</taxon>
        <taxon>Cavosteliida</taxon>
        <taxon>Cavosteliaceae</taxon>
        <taxon>Planoprotostelium</taxon>
    </lineage>
</organism>
<name>A0A2P6N3M7_9EUKA</name>
<comment type="caution">
    <text evidence="12">The sequence shown here is derived from an EMBL/GenBank/DDBJ whole genome shotgun (WGS) entry which is preliminary data.</text>
</comment>
<dbReference type="Gene3D" id="1.10.760.10">
    <property type="entry name" value="Cytochrome c-like domain"/>
    <property type="match status" value="1"/>
</dbReference>
<comment type="subcellular location">
    <subcellularLocation>
        <location evidence="1">Mitochondrion intermembrane space</location>
    </subcellularLocation>
</comment>
<dbReference type="PANTHER" id="PTHR11961">
    <property type="entry name" value="CYTOCHROME C"/>
    <property type="match status" value="1"/>
</dbReference>
<comment type="PTM">
    <text evidence="10">Binds 1 heme group per subunit.</text>
</comment>
<dbReference type="Pfam" id="PF00034">
    <property type="entry name" value="Cytochrom_C"/>
    <property type="match status" value="1"/>
</dbReference>
<dbReference type="FunCoup" id="A0A2P6N3M7">
    <property type="interactions" value="232"/>
</dbReference>
<evidence type="ECO:0000313" key="12">
    <source>
        <dbReference type="EMBL" id="PRP78560.1"/>
    </source>
</evidence>
<evidence type="ECO:0000256" key="3">
    <source>
        <dbReference type="ARBA" id="ARBA00022448"/>
    </source>
</evidence>
<comment type="function">
    <text evidence="10">Electron carrier protein. The oxidized form of the cytochrome c heme group can accept an electron from the heme group of the cytochrome c1 subunit of cytochrome reductase. Cytochrome c then transfers this electron to the cytochrome oxidase complex, the final protein carrier in the mitochondrial electron-transport chain.</text>
</comment>
<dbReference type="PROSITE" id="PS51007">
    <property type="entry name" value="CYTC"/>
    <property type="match status" value="1"/>
</dbReference>
<dbReference type="InterPro" id="IPR036909">
    <property type="entry name" value="Cyt_c-like_dom_sf"/>
</dbReference>
<dbReference type="GO" id="GO:0009055">
    <property type="term" value="F:electron transfer activity"/>
    <property type="evidence" value="ECO:0007669"/>
    <property type="project" value="InterPro"/>
</dbReference>
<evidence type="ECO:0000313" key="13">
    <source>
        <dbReference type="Proteomes" id="UP000241769"/>
    </source>
</evidence>
<dbReference type="FunFam" id="1.10.760.10:FF:000001">
    <property type="entry name" value="Cytochrome c iso-1"/>
    <property type="match status" value="1"/>
</dbReference>
<dbReference type="SUPFAM" id="SSF46626">
    <property type="entry name" value="Cytochrome c"/>
    <property type="match status" value="1"/>
</dbReference>
<dbReference type="GO" id="GO:0046872">
    <property type="term" value="F:metal ion binding"/>
    <property type="evidence" value="ECO:0007669"/>
    <property type="project" value="UniProtKB-KW"/>
</dbReference>
<comment type="similarity">
    <text evidence="2 9">Belongs to the cytochrome c family.</text>
</comment>
<dbReference type="InParanoid" id="A0A2P6N3M7"/>
<dbReference type="OrthoDB" id="449280at2759"/>
<evidence type="ECO:0000259" key="11">
    <source>
        <dbReference type="PROSITE" id="PS51007"/>
    </source>
</evidence>
<evidence type="ECO:0000256" key="4">
    <source>
        <dbReference type="ARBA" id="ARBA00022617"/>
    </source>
</evidence>
<sequence>MSVEAGDKIFKARCAQCHTISKGAPHKQGPNLYGLFGRTAGTVPDYSYTAANKNSGIVWEQQTLHDYLENPKKYIPGTKMAFPGLKKVNERDDIVAYLKQASSA</sequence>
<accession>A0A2P6N3M7</accession>
<keyword evidence="3 10" id="KW-0813">Transport</keyword>
<dbReference type="PRINTS" id="PR00604">
    <property type="entry name" value="CYTCHRMECIAB"/>
</dbReference>
<evidence type="ECO:0000256" key="8">
    <source>
        <dbReference type="PROSITE-ProRule" id="PRU00433"/>
    </source>
</evidence>
<dbReference type="InterPro" id="IPR002327">
    <property type="entry name" value="Cyt_c_1A/1B"/>
</dbReference>
<evidence type="ECO:0000256" key="7">
    <source>
        <dbReference type="ARBA" id="ARBA00023004"/>
    </source>
</evidence>
<evidence type="ECO:0000256" key="9">
    <source>
        <dbReference type="RuleBase" id="RU004426"/>
    </source>
</evidence>
<dbReference type="GO" id="GO:0020037">
    <property type="term" value="F:heme binding"/>
    <property type="evidence" value="ECO:0007669"/>
    <property type="project" value="InterPro"/>
</dbReference>
<evidence type="ECO:0000256" key="10">
    <source>
        <dbReference type="RuleBase" id="RU004427"/>
    </source>
</evidence>
<keyword evidence="6 10" id="KW-0249">Electron transport</keyword>